<dbReference type="SUPFAM" id="SSF55811">
    <property type="entry name" value="Nudix"/>
    <property type="match status" value="1"/>
</dbReference>
<dbReference type="EMBL" id="SDPU01000022">
    <property type="protein sequence ID" value="RYU11959.1"/>
    <property type="molecule type" value="Genomic_DNA"/>
</dbReference>
<organism evidence="4 5">
    <name type="scientific">Nocardioides iriomotensis</name>
    <dbReference type="NCBI Taxonomy" id="715784"/>
    <lineage>
        <taxon>Bacteria</taxon>
        <taxon>Bacillati</taxon>
        <taxon>Actinomycetota</taxon>
        <taxon>Actinomycetes</taxon>
        <taxon>Propionibacteriales</taxon>
        <taxon>Nocardioidaceae</taxon>
        <taxon>Nocardioides</taxon>
    </lineage>
</organism>
<feature type="domain" description="Nudix hydrolase" evidence="3">
    <location>
        <begin position="19"/>
        <end position="148"/>
    </location>
</feature>
<dbReference type="CDD" id="cd18879">
    <property type="entry name" value="NUDIX_Hydrolase"/>
    <property type="match status" value="1"/>
</dbReference>
<protein>
    <submittedName>
        <fullName evidence="4">NUDIX domain-containing protein</fullName>
    </submittedName>
</protein>
<dbReference type="OrthoDB" id="9814308at2"/>
<evidence type="ECO:0000256" key="1">
    <source>
        <dbReference type="ARBA" id="ARBA00001946"/>
    </source>
</evidence>
<evidence type="ECO:0000256" key="2">
    <source>
        <dbReference type="ARBA" id="ARBA00022801"/>
    </source>
</evidence>
<dbReference type="Proteomes" id="UP000291189">
    <property type="component" value="Unassembled WGS sequence"/>
</dbReference>
<dbReference type="RefSeq" id="WP_129987547.1">
    <property type="nucleotide sequence ID" value="NZ_SDPU01000022.1"/>
</dbReference>
<dbReference type="InterPro" id="IPR000086">
    <property type="entry name" value="NUDIX_hydrolase_dom"/>
</dbReference>
<keyword evidence="2" id="KW-0378">Hydrolase</keyword>
<evidence type="ECO:0000313" key="5">
    <source>
        <dbReference type="Proteomes" id="UP000291189"/>
    </source>
</evidence>
<dbReference type="AlphaFoldDB" id="A0A4Q5J343"/>
<dbReference type="PANTHER" id="PTHR43046:SF16">
    <property type="entry name" value="ADP-RIBOSE PYROPHOSPHATASE YJHB-RELATED"/>
    <property type="match status" value="1"/>
</dbReference>
<evidence type="ECO:0000259" key="3">
    <source>
        <dbReference type="PROSITE" id="PS51462"/>
    </source>
</evidence>
<dbReference type="InterPro" id="IPR015797">
    <property type="entry name" value="NUDIX_hydrolase-like_dom_sf"/>
</dbReference>
<dbReference type="PANTHER" id="PTHR43046">
    <property type="entry name" value="GDP-MANNOSE MANNOSYL HYDROLASE"/>
    <property type="match status" value="1"/>
</dbReference>
<proteinExistence type="predicted"/>
<dbReference type="PROSITE" id="PS51462">
    <property type="entry name" value="NUDIX"/>
    <property type="match status" value="1"/>
</dbReference>
<keyword evidence="5" id="KW-1185">Reference proteome</keyword>
<sequence>MPIPDFIVQLRSKVGHDPLWLVGVTAVVLRDEREVLLVRRSDNGAWTPVTGIVDPGEHPAEAAVRETLEETLVTAEVEALAWVNVTPPIEYPNGDRSQYVDHAFRCRYVAGEAAVGDDESVDVGWFPVEALPPMDALLRQRIVHAVEHDGGPTRLDPFVPGAAR</sequence>
<comment type="cofactor">
    <cofactor evidence="1">
        <name>Mg(2+)</name>
        <dbReference type="ChEBI" id="CHEBI:18420"/>
    </cofactor>
</comment>
<gene>
    <name evidence="4" type="ORF">ETU37_11925</name>
</gene>
<dbReference type="GO" id="GO:0016787">
    <property type="term" value="F:hydrolase activity"/>
    <property type="evidence" value="ECO:0007669"/>
    <property type="project" value="UniProtKB-KW"/>
</dbReference>
<evidence type="ECO:0000313" key="4">
    <source>
        <dbReference type="EMBL" id="RYU11959.1"/>
    </source>
</evidence>
<accession>A0A4Q5J343</accession>
<comment type="caution">
    <text evidence="4">The sequence shown here is derived from an EMBL/GenBank/DDBJ whole genome shotgun (WGS) entry which is preliminary data.</text>
</comment>
<dbReference type="Gene3D" id="3.90.79.10">
    <property type="entry name" value="Nucleoside Triphosphate Pyrophosphohydrolase"/>
    <property type="match status" value="1"/>
</dbReference>
<reference evidence="4 5" key="1">
    <citation type="submission" date="2019-01" db="EMBL/GenBank/DDBJ databases">
        <title>Nocardioides guangzhouensis sp. nov., an actinobacterium isolated from soil.</title>
        <authorList>
            <person name="Fu Y."/>
            <person name="Cai Y."/>
            <person name="Lin Z."/>
            <person name="Chen P."/>
        </authorList>
    </citation>
    <scope>NUCLEOTIDE SEQUENCE [LARGE SCALE GENOMIC DNA]</scope>
    <source>
        <strain evidence="4 5">NBRC 105384</strain>
    </source>
</reference>
<dbReference type="Pfam" id="PF00293">
    <property type="entry name" value="NUDIX"/>
    <property type="match status" value="1"/>
</dbReference>
<name>A0A4Q5J343_9ACTN</name>